<evidence type="ECO:0000313" key="2">
    <source>
        <dbReference type="EMBL" id="GBL87218.1"/>
    </source>
</evidence>
<evidence type="ECO:0000313" key="3">
    <source>
        <dbReference type="Proteomes" id="UP000499080"/>
    </source>
</evidence>
<gene>
    <name evidence="2" type="ORF">AVEN_270500_1</name>
</gene>
<feature type="chain" id="PRO_5021460132" description="DUF19 domain-containing protein" evidence="1">
    <location>
        <begin position="24"/>
        <end position="217"/>
    </location>
</feature>
<sequence length="217" mass="24793">MQCPSSFVFVLLIISALYWTSEALRCREVCFRKCLKTLTQLIEGDYQFQIHNGTESEEAEYCLKMVEACLEDAFEDCEEDHHVMAAMSVSLFNRMNEGCSSDTDSKKVYTDMFPCLENNSEVLENCLEKNMLRREKLVHPVHKLVSVCTDMKSMMCIAEKSQEMCDSEISLLSAAMKFSLNDSYNEMCSGSVGFSHNVWVHITSVLATLLLINRMKH</sequence>
<dbReference type="Proteomes" id="UP000499080">
    <property type="component" value="Unassembled WGS sequence"/>
</dbReference>
<proteinExistence type="predicted"/>
<reference evidence="2 3" key="1">
    <citation type="journal article" date="2019" name="Sci. Rep.">
        <title>Orb-weaving spider Araneus ventricosus genome elucidates the spidroin gene catalogue.</title>
        <authorList>
            <person name="Kono N."/>
            <person name="Nakamura H."/>
            <person name="Ohtoshi R."/>
            <person name="Moran D.A.P."/>
            <person name="Shinohara A."/>
            <person name="Yoshida Y."/>
            <person name="Fujiwara M."/>
            <person name="Mori M."/>
            <person name="Tomita M."/>
            <person name="Arakawa K."/>
        </authorList>
    </citation>
    <scope>NUCLEOTIDE SEQUENCE [LARGE SCALE GENOMIC DNA]</scope>
</reference>
<organism evidence="2 3">
    <name type="scientific">Araneus ventricosus</name>
    <name type="common">Orbweaver spider</name>
    <name type="synonym">Epeira ventricosa</name>
    <dbReference type="NCBI Taxonomy" id="182803"/>
    <lineage>
        <taxon>Eukaryota</taxon>
        <taxon>Metazoa</taxon>
        <taxon>Ecdysozoa</taxon>
        <taxon>Arthropoda</taxon>
        <taxon>Chelicerata</taxon>
        <taxon>Arachnida</taxon>
        <taxon>Araneae</taxon>
        <taxon>Araneomorphae</taxon>
        <taxon>Entelegynae</taxon>
        <taxon>Araneoidea</taxon>
        <taxon>Araneidae</taxon>
        <taxon>Araneus</taxon>
    </lineage>
</organism>
<comment type="caution">
    <text evidence="2">The sequence shown here is derived from an EMBL/GenBank/DDBJ whole genome shotgun (WGS) entry which is preliminary data.</text>
</comment>
<dbReference type="AlphaFoldDB" id="A0A4Y2B5D6"/>
<keyword evidence="1" id="KW-0732">Signal</keyword>
<name>A0A4Y2B5D6_ARAVE</name>
<evidence type="ECO:0000256" key="1">
    <source>
        <dbReference type="SAM" id="SignalP"/>
    </source>
</evidence>
<evidence type="ECO:0008006" key="4">
    <source>
        <dbReference type="Google" id="ProtNLM"/>
    </source>
</evidence>
<feature type="signal peptide" evidence="1">
    <location>
        <begin position="1"/>
        <end position="23"/>
    </location>
</feature>
<dbReference type="OrthoDB" id="6426845at2759"/>
<dbReference type="EMBL" id="BGPR01000052">
    <property type="protein sequence ID" value="GBL87218.1"/>
    <property type="molecule type" value="Genomic_DNA"/>
</dbReference>
<accession>A0A4Y2B5D6</accession>
<keyword evidence="3" id="KW-1185">Reference proteome</keyword>
<protein>
    <recommendedName>
        <fullName evidence="4">DUF19 domain-containing protein</fullName>
    </recommendedName>
</protein>